<evidence type="ECO:0000313" key="2">
    <source>
        <dbReference type="Proteomes" id="UP001595593"/>
    </source>
</evidence>
<organism evidence="1 2">
    <name type="scientific">Teichococcus globiformis</name>
    <dbReference type="NCBI Taxonomy" id="2307229"/>
    <lineage>
        <taxon>Bacteria</taxon>
        <taxon>Pseudomonadati</taxon>
        <taxon>Pseudomonadota</taxon>
        <taxon>Alphaproteobacteria</taxon>
        <taxon>Acetobacterales</taxon>
        <taxon>Roseomonadaceae</taxon>
        <taxon>Roseomonas</taxon>
    </lineage>
</organism>
<evidence type="ECO:0000313" key="1">
    <source>
        <dbReference type="EMBL" id="MFC3125918.1"/>
    </source>
</evidence>
<sequence length="189" mass="21291">MTPADIISFWFADGLDQWRSAWFVRSESFDQEIADRFSAGLDPAGRGEFDDWANEPDGALALCILLDQFPRNLFRGTAKAFTFDQKAREIASLAISAKLDQSLPPTARVFLYLPFEHSESLADQDRSVALFETLREHPPHGEPGGSVDYAWRHHDVIRRFGRFPHRNIVLGRHNTAEEEAYLAGPGAGF</sequence>
<dbReference type="InterPro" id="IPR011990">
    <property type="entry name" value="TPR-like_helical_dom_sf"/>
</dbReference>
<dbReference type="Gene3D" id="1.25.40.10">
    <property type="entry name" value="Tetratricopeptide repeat domain"/>
    <property type="match status" value="1"/>
</dbReference>
<dbReference type="SUPFAM" id="SSF48452">
    <property type="entry name" value="TPR-like"/>
    <property type="match status" value="1"/>
</dbReference>
<protein>
    <submittedName>
        <fullName evidence="1">DUF924 family protein</fullName>
    </submittedName>
</protein>
<name>A0ABV7G2Z7_9PROT</name>
<keyword evidence="2" id="KW-1185">Reference proteome</keyword>
<dbReference type="Pfam" id="PF06041">
    <property type="entry name" value="DUF924"/>
    <property type="match status" value="1"/>
</dbReference>
<comment type="caution">
    <text evidence="1">The sequence shown here is derived from an EMBL/GenBank/DDBJ whole genome shotgun (WGS) entry which is preliminary data.</text>
</comment>
<dbReference type="Gene3D" id="1.20.58.320">
    <property type="entry name" value="TPR-like"/>
    <property type="match status" value="1"/>
</dbReference>
<dbReference type="EMBL" id="JBHRTN010000010">
    <property type="protein sequence ID" value="MFC3125918.1"/>
    <property type="molecule type" value="Genomic_DNA"/>
</dbReference>
<dbReference type="RefSeq" id="WP_379596930.1">
    <property type="nucleotide sequence ID" value="NZ_JBHRTN010000010.1"/>
</dbReference>
<dbReference type="Proteomes" id="UP001595593">
    <property type="component" value="Unassembled WGS sequence"/>
</dbReference>
<dbReference type="InterPro" id="IPR010323">
    <property type="entry name" value="DUF924"/>
</dbReference>
<gene>
    <name evidence="1" type="ORF">ACFOD4_12685</name>
</gene>
<proteinExistence type="predicted"/>
<accession>A0ABV7G2Z7</accession>
<reference evidence="2" key="1">
    <citation type="journal article" date="2019" name="Int. J. Syst. Evol. Microbiol.">
        <title>The Global Catalogue of Microorganisms (GCM) 10K type strain sequencing project: providing services to taxonomists for standard genome sequencing and annotation.</title>
        <authorList>
            <consortium name="The Broad Institute Genomics Platform"/>
            <consortium name="The Broad Institute Genome Sequencing Center for Infectious Disease"/>
            <person name="Wu L."/>
            <person name="Ma J."/>
        </authorList>
    </citation>
    <scope>NUCLEOTIDE SEQUENCE [LARGE SCALE GENOMIC DNA]</scope>
    <source>
        <strain evidence="2">KCTC 52094</strain>
    </source>
</reference>